<comment type="caution">
    <text evidence="1">The sequence shown here is derived from an EMBL/GenBank/DDBJ whole genome shotgun (WGS) entry which is preliminary data.</text>
</comment>
<dbReference type="PANTHER" id="PTHR38119">
    <property type="entry name" value="BTB DOMAIN-CONTAINING PROTEIN-RELATED"/>
    <property type="match status" value="1"/>
</dbReference>
<dbReference type="PANTHER" id="PTHR38119:SF1">
    <property type="entry name" value="BTB DOMAIN-CONTAINING PROTEIN"/>
    <property type="match status" value="1"/>
</dbReference>
<keyword evidence="2" id="KW-1185">Reference proteome</keyword>
<sequence length="276" mass="31287">MVLRPLIDSATVEAYGQVLGLFYNIPLRIATNEVKAALSQSEMIVRVATALECLPLVRPHVSNAIADYRQQLYRAIKADPVRWTLLAQSLQNEPLFTECFVHLVGAYPLSPWPTKRNALTNELRQRITTRSKALDQICLVVDRELLMLTIEVGDSPVAPNDSQNKETWLLVQLFRDAISRQLHTLDDKRRALSCGTFYRKLARGGSNYMDYEEISKLCASLMNSDWRDLGEELKLLKQYASRAVQVLASNELMLDPDANDVGYLTCVKVGKQDFPW</sequence>
<name>A0A9P4R3B1_9PLEO</name>
<dbReference type="Proteomes" id="UP000799444">
    <property type="component" value="Unassembled WGS sequence"/>
</dbReference>
<gene>
    <name evidence="1" type="ORF">EJ04DRAFT_428779</name>
</gene>
<protein>
    <submittedName>
        <fullName evidence="1">Uncharacterized protein</fullName>
    </submittedName>
</protein>
<reference evidence="1" key="1">
    <citation type="journal article" date="2020" name="Stud. Mycol.">
        <title>101 Dothideomycetes genomes: a test case for predicting lifestyles and emergence of pathogens.</title>
        <authorList>
            <person name="Haridas S."/>
            <person name="Albert R."/>
            <person name="Binder M."/>
            <person name="Bloem J."/>
            <person name="Labutti K."/>
            <person name="Salamov A."/>
            <person name="Andreopoulos B."/>
            <person name="Baker S."/>
            <person name="Barry K."/>
            <person name="Bills G."/>
            <person name="Bluhm B."/>
            <person name="Cannon C."/>
            <person name="Castanera R."/>
            <person name="Culley D."/>
            <person name="Daum C."/>
            <person name="Ezra D."/>
            <person name="Gonzalez J."/>
            <person name="Henrissat B."/>
            <person name="Kuo A."/>
            <person name="Liang C."/>
            <person name="Lipzen A."/>
            <person name="Lutzoni F."/>
            <person name="Magnuson J."/>
            <person name="Mondo S."/>
            <person name="Nolan M."/>
            <person name="Ohm R."/>
            <person name="Pangilinan J."/>
            <person name="Park H.-J."/>
            <person name="Ramirez L."/>
            <person name="Alfaro M."/>
            <person name="Sun H."/>
            <person name="Tritt A."/>
            <person name="Yoshinaga Y."/>
            <person name="Zwiers L.-H."/>
            <person name="Turgeon B."/>
            <person name="Goodwin S."/>
            <person name="Spatafora J."/>
            <person name="Crous P."/>
            <person name="Grigoriev I."/>
        </authorList>
    </citation>
    <scope>NUCLEOTIDE SEQUENCE</scope>
    <source>
        <strain evidence="1">CBS 125425</strain>
    </source>
</reference>
<dbReference type="AlphaFoldDB" id="A0A9P4R3B1"/>
<dbReference type="EMBL" id="ML996108">
    <property type="protein sequence ID" value="KAF2738588.1"/>
    <property type="molecule type" value="Genomic_DNA"/>
</dbReference>
<proteinExistence type="predicted"/>
<accession>A0A9P4R3B1</accession>
<dbReference type="OrthoDB" id="5280838at2759"/>
<evidence type="ECO:0000313" key="1">
    <source>
        <dbReference type="EMBL" id="KAF2738588.1"/>
    </source>
</evidence>
<evidence type="ECO:0000313" key="2">
    <source>
        <dbReference type="Proteomes" id="UP000799444"/>
    </source>
</evidence>
<organism evidence="1 2">
    <name type="scientific">Polyplosphaeria fusca</name>
    <dbReference type="NCBI Taxonomy" id="682080"/>
    <lineage>
        <taxon>Eukaryota</taxon>
        <taxon>Fungi</taxon>
        <taxon>Dikarya</taxon>
        <taxon>Ascomycota</taxon>
        <taxon>Pezizomycotina</taxon>
        <taxon>Dothideomycetes</taxon>
        <taxon>Pleosporomycetidae</taxon>
        <taxon>Pleosporales</taxon>
        <taxon>Tetraplosphaeriaceae</taxon>
        <taxon>Polyplosphaeria</taxon>
    </lineage>
</organism>